<organism evidence="2 3">
    <name type="scientific">Sulfurovum lithotrophicum</name>
    <dbReference type="NCBI Taxonomy" id="206403"/>
    <lineage>
        <taxon>Bacteria</taxon>
        <taxon>Pseudomonadati</taxon>
        <taxon>Campylobacterota</taxon>
        <taxon>Epsilonproteobacteria</taxon>
        <taxon>Campylobacterales</taxon>
        <taxon>Sulfurovaceae</taxon>
        <taxon>Sulfurovum</taxon>
    </lineage>
</organism>
<dbReference type="Gene3D" id="3.30.2010.10">
    <property type="entry name" value="Metalloproteases ('zincins'), catalytic domain"/>
    <property type="match status" value="1"/>
</dbReference>
<dbReference type="PANTHER" id="PTHR30399">
    <property type="entry name" value="UNCHARACTERIZED PROTEIN YGJP"/>
    <property type="match status" value="1"/>
</dbReference>
<dbReference type="OrthoDB" id="5321643at2"/>
<dbReference type="AlphaFoldDB" id="A0A7U4M2V9"/>
<dbReference type="KEGG" id="slh:YH65_11105"/>
<feature type="domain" description="YgjP-like metallopeptidase" evidence="1">
    <location>
        <begin position="18"/>
        <end position="221"/>
    </location>
</feature>
<gene>
    <name evidence="2" type="ORF">YH65_11105</name>
</gene>
<evidence type="ECO:0000313" key="2">
    <source>
        <dbReference type="EMBL" id="AKF25869.1"/>
    </source>
</evidence>
<reference evidence="3" key="2">
    <citation type="journal article" date="2017" name="Stand. Genomic Sci.">
        <title>Complete genome sequence of the sulfur-oxidizing chemolithoautotrophic Sulfurovum lithotrophicum 42BKTT.</title>
        <authorList>
            <person name="Jeon W."/>
            <person name="Priscilla L."/>
            <person name="Park G."/>
            <person name="Lee H."/>
            <person name="Lee N."/>
            <person name="Lee D."/>
            <person name="Kwon H."/>
            <person name="Ahn I."/>
            <person name="Lee C."/>
            <person name="Lee H."/>
            <person name="Ahn J."/>
        </authorList>
    </citation>
    <scope>NUCLEOTIDE SEQUENCE [LARGE SCALE GENOMIC DNA]</scope>
    <source>
        <strain evidence="3">ATCC BAA-797 / 42BKT</strain>
    </source>
</reference>
<dbReference type="CDD" id="cd07344">
    <property type="entry name" value="M48_yhfN_like"/>
    <property type="match status" value="1"/>
</dbReference>
<dbReference type="Pfam" id="PF01863">
    <property type="entry name" value="YgjP-like"/>
    <property type="match status" value="1"/>
</dbReference>
<dbReference type="InterPro" id="IPR002725">
    <property type="entry name" value="YgjP-like_metallopeptidase"/>
</dbReference>
<accession>A0A7U4M2V9</accession>
<dbReference type="InterPro" id="IPR053136">
    <property type="entry name" value="UTP_pyrophosphatase-like"/>
</dbReference>
<name>A0A7U4M2V9_9BACT</name>
<dbReference type="Proteomes" id="UP000034444">
    <property type="component" value="Chromosome"/>
</dbReference>
<reference evidence="2 3" key="1">
    <citation type="submission" date="2015-04" db="EMBL/GenBank/DDBJ databases">
        <title>Complete genome sequence of Sulfurovum lithotrophicum ATCC BAA-797T.</title>
        <authorList>
            <person name="Ahn J."/>
            <person name="Park G."/>
            <person name="Jeon W."/>
            <person name="Jang Y."/>
            <person name="Jang M."/>
            <person name="Lee H."/>
            <person name="Lee H."/>
        </authorList>
    </citation>
    <scope>NUCLEOTIDE SEQUENCE [LARGE SCALE GENOMIC DNA]</scope>
    <source>
        <strain evidence="3">ATCC BAA-797 / 42BKT</strain>
    </source>
</reference>
<evidence type="ECO:0000313" key="3">
    <source>
        <dbReference type="Proteomes" id="UP000034444"/>
    </source>
</evidence>
<keyword evidence="3" id="KW-1185">Reference proteome</keyword>
<proteinExistence type="predicted"/>
<dbReference type="EMBL" id="CP011308">
    <property type="protein sequence ID" value="AKF25869.1"/>
    <property type="molecule type" value="Genomic_DNA"/>
</dbReference>
<evidence type="ECO:0000259" key="1">
    <source>
        <dbReference type="Pfam" id="PF01863"/>
    </source>
</evidence>
<protein>
    <recommendedName>
        <fullName evidence="1">YgjP-like metallopeptidase domain-containing protein</fullName>
    </recommendedName>
</protein>
<sequence>MSGLLPRYTHIINPSLRHTYLSFDEAGGLIIKSPEVSRHYIEQLLLKKAKWITRSREKILQKKGKTPDFTQKSKLYYKGIAYPLSVIPHEKKRTELRFEEGVFSLFSNRHDIGLFQKHIDRFYKKEAEAYLPELVERCAQQMQLFPRDIRFRKTKRQWGSCSGENVLSFNTMLMKLPENVIEYVVVHELAHIRHKHHQKHFWELVEVQMPKYKECIKELHSYTT</sequence>
<dbReference type="RefSeq" id="WP_046551918.1">
    <property type="nucleotide sequence ID" value="NZ_CP011308.1"/>
</dbReference>
<dbReference type="PANTHER" id="PTHR30399:SF1">
    <property type="entry name" value="UTP PYROPHOSPHATASE"/>
    <property type="match status" value="1"/>
</dbReference>